<organism evidence="2 3">
    <name type="scientific">Lichtheimia corymbifera JMRC:FSU:9682</name>
    <dbReference type="NCBI Taxonomy" id="1263082"/>
    <lineage>
        <taxon>Eukaryota</taxon>
        <taxon>Fungi</taxon>
        <taxon>Fungi incertae sedis</taxon>
        <taxon>Mucoromycota</taxon>
        <taxon>Mucoromycotina</taxon>
        <taxon>Mucoromycetes</taxon>
        <taxon>Mucorales</taxon>
        <taxon>Lichtheimiaceae</taxon>
        <taxon>Lichtheimia</taxon>
    </lineage>
</organism>
<dbReference type="InterPro" id="IPR001087">
    <property type="entry name" value="GDSL"/>
</dbReference>
<dbReference type="InterPro" id="IPR036514">
    <property type="entry name" value="SGNH_hydro_sf"/>
</dbReference>
<keyword evidence="3" id="KW-1185">Reference proteome</keyword>
<dbReference type="EMBL" id="CBTN010000004">
    <property type="protein sequence ID" value="CDH49907.1"/>
    <property type="molecule type" value="Genomic_DNA"/>
</dbReference>
<feature type="chain" id="PRO_5001655203" description="Phospholipase a2" evidence="1">
    <location>
        <begin position="19"/>
        <end position="372"/>
    </location>
</feature>
<protein>
    <recommendedName>
        <fullName evidence="4">Phospholipase a2</fullName>
    </recommendedName>
</protein>
<dbReference type="GO" id="GO:0006644">
    <property type="term" value="P:phospholipid metabolic process"/>
    <property type="evidence" value="ECO:0007669"/>
    <property type="project" value="TreeGrafter"/>
</dbReference>
<accession>A0A068RJU3</accession>
<dbReference type="GO" id="GO:0004620">
    <property type="term" value="F:phospholipase activity"/>
    <property type="evidence" value="ECO:0007669"/>
    <property type="project" value="InterPro"/>
</dbReference>
<proteinExistence type="predicted"/>
<dbReference type="VEuPathDB" id="FungiDB:LCOR_01633.1"/>
<feature type="signal peptide" evidence="1">
    <location>
        <begin position="1"/>
        <end position="18"/>
    </location>
</feature>
<dbReference type="SUPFAM" id="SSF52266">
    <property type="entry name" value="SGNH hydrolase"/>
    <property type="match status" value="1"/>
</dbReference>
<evidence type="ECO:0000313" key="3">
    <source>
        <dbReference type="Proteomes" id="UP000027586"/>
    </source>
</evidence>
<dbReference type="STRING" id="1263082.A0A068RJU3"/>
<dbReference type="AlphaFoldDB" id="A0A068RJU3"/>
<dbReference type="Pfam" id="PF00657">
    <property type="entry name" value="Lipase_GDSL"/>
    <property type="match status" value="1"/>
</dbReference>
<dbReference type="Gene3D" id="3.40.50.1110">
    <property type="entry name" value="SGNH hydrolase"/>
    <property type="match status" value="1"/>
</dbReference>
<evidence type="ECO:0008006" key="4">
    <source>
        <dbReference type="Google" id="ProtNLM"/>
    </source>
</evidence>
<sequence>MRWSIAATIAAAVHAVSALTASSIGDCPALSPRKTNATSVKDLRPDDIKVIGAMGDSIMAGFGIAGIDPDGTGILNISAVMESRGKSWAIGGDEGAFTVANFMQHYSPKIQGPSKGEHIAEICQDILCLDYRFPKKDVLNGALSGAIAVNLDTELDYIVKQMKSMENIDFDNDWKLITIQIGSNDQCASCLGPWVNDVQPENYGSYVDKVIGRIKDEIPRTIVDLGGVFNVSQVYNLTYGQDYCRPLLDQPNALTNRVECPCFLEGDDKIRNMDNIAAKYNEQLVAIYEKYKGQQTDTFAVTFQPADINIAGFPVDALSNLDCFHPAEKTHELVAKIFWNNLFKPQDQRGGVYNFDPDTKIYCPSDDDRIQI</sequence>
<name>A0A068RJU3_9FUNG</name>
<evidence type="ECO:0000313" key="2">
    <source>
        <dbReference type="EMBL" id="CDH49907.1"/>
    </source>
</evidence>
<dbReference type="InterPro" id="IPR038885">
    <property type="entry name" value="PLB1"/>
</dbReference>
<dbReference type="PANTHER" id="PTHR21325">
    <property type="entry name" value="PHOSPHOLIPASE B, PLB1"/>
    <property type="match status" value="1"/>
</dbReference>
<comment type="caution">
    <text evidence="2">The sequence shown here is derived from an EMBL/GenBank/DDBJ whole genome shotgun (WGS) entry which is preliminary data.</text>
</comment>
<dbReference type="PANTHER" id="PTHR21325:SF31">
    <property type="entry name" value="GH22081P-RELATED"/>
    <property type="match status" value="1"/>
</dbReference>
<dbReference type="Proteomes" id="UP000027586">
    <property type="component" value="Unassembled WGS sequence"/>
</dbReference>
<reference evidence="2" key="1">
    <citation type="submission" date="2013-08" db="EMBL/GenBank/DDBJ databases">
        <title>Gene expansion shapes genome architecture in the human pathogen Lichtheimia corymbifera: an evolutionary genomics analysis in the ancient terrestrial Mucorales (Mucoromycotina).</title>
        <authorList>
            <person name="Schwartze V.U."/>
            <person name="Winter S."/>
            <person name="Shelest E."/>
            <person name="Marcet-Houben M."/>
            <person name="Horn F."/>
            <person name="Wehner S."/>
            <person name="Hoffmann K."/>
            <person name="Riege K."/>
            <person name="Sammeth M."/>
            <person name="Nowrousian M."/>
            <person name="Valiante V."/>
            <person name="Linde J."/>
            <person name="Jacobsen I.D."/>
            <person name="Marz M."/>
            <person name="Brakhage A.A."/>
            <person name="Gabaldon T."/>
            <person name="Bocker S."/>
            <person name="Voigt K."/>
        </authorList>
    </citation>
    <scope>NUCLEOTIDE SEQUENCE [LARGE SCALE GENOMIC DNA]</scope>
    <source>
        <strain evidence="2">FSU 9682</strain>
    </source>
</reference>
<keyword evidence="1" id="KW-0732">Signal</keyword>
<dbReference type="OrthoDB" id="10265800at2759"/>
<gene>
    <name evidence="2" type="ORF">LCOR_01633.1</name>
</gene>
<evidence type="ECO:0000256" key="1">
    <source>
        <dbReference type="SAM" id="SignalP"/>
    </source>
</evidence>